<keyword evidence="3" id="KW-1185">Reference proteome</keyword>
<evidence type="ECO:0000313" key="3">
    <source>
        <dbReference type="Proteomes" id="UP000728032"/>
    </source>
</evidence>
<gene>
    <name evidence="2" type="ORF">ONB1V03_LOCUS20013</name>
</gene>
<dbReference type="OrthoDB" id="8249516at2759"/>
<sequence length="151" mass="17192">NLVMSAFFLIIFVGIVEDSFYSFYSILAYISSTKASIATDTPVTENPLLNEMVRCISADVVVLVIKLSLIGATVMQMLSVNYESRATPIHLNDMFSQFEHIIQPILYRSFRLLRYYMLSRLEKTDRPALLNISLLSSIPILRAKLTARTNY</sequence>
<keyword evidence="1" id="KW-0812">Transmembrane</keyword>
<evidence type="ECO:0000256" key="1">
    <source>
        <dbReference type="SAM" id="Phobius"/>
    </source>
</evidence>
<keyword evidence="1" id="KW-0472">Membrane</keyword>
<protein>
    <submittedName>
        <fullName evidence="2">Uncharacterized protein</fullName>
    </submittedName>
</protein>
<organism evidence="2">
    <name type="scientific">Oppiella nova</name>
    <dbReference type="NCBI Taxonomy" id="334625"/>
    <lineage>
        <taxon>Eukaryota</taxon>
        <taxon>Metazoa</taxon>
        <taxon>Ecdysozoa</taxon>
        <taxon>Arthropoda</taxon>
        <taxon>Chelicerata</taxon>
        <taxon>Arachnida</taxon>
        <taxon>Acari</taxon>
        <taxon>Acariformes</taxon>
        <taxon>Sarcoptiformes</taxon>
        <taxon>Oribatida</taxon>
        <taxon>Brachypylina</taxon>
        <taxon>Oppioidea</taxon>
        <taxon>Oppiidae</taxon>
        <taxon>Oppiella</taxon>
    </lineage>
</organism>
<dbReference type="EMBL" id="CAJPVJ010032582">
    <property type="protein sequence ID" value="CAG2180592.1"/>
    <property type="molecule type" value="Genomic_DNA"/>
</dbReference>
<reference evidence="2" key="1">
    <citation type="submission" date="2020-11" db="EMBL/GenBank/DDBJ databases">
        <authorList>
            <person name="Tran Van P."/>
        </authorList>
    </citation>
    <scope>NUCLEOTIDE SEQUENCE</scope>
</reference>
<evidence type="ECO:0000313" key="2">
    <source>
        <dbReference type="EMBL" id="CAD7663455.1"/>
    </source>
</evidence>
<feature type="non-terminal residue" evidence="2">
    <location>
        <position position="1"/>
    </location>
</feature>
<dbReference type="AlphaFoldDB" id="A0A7R9MN77"/>
<dbReference type="Proteomes" id="UP000728032">
    <property type="component" value="Unassembled WGS sequence"/>
</dbReference>
<feature type="transmembrane region" description="Helical" evidence="1">
    <location>
        <begin position="6"/>
        <end position="30"/>
    </location>
</feature>
<name>A0A7R9MN77_9ACAR</name>
<proteinExistence type="predicted"/>
<accession>A0A7R9MN77</accession>
<dbReference type="EMBL" id="OC947407">
    <property type="protein sequence ID" value="CAD7663455.1"/>
    <property type="molecule type" value="Genomic_DNA"/>
</dbReference>
<keyword evidence="1" id="KW-1133">Transmembrane helix</keyword>